<comment type="caution">
    <text evidence="1">The sequence shown here is derived from an EMBL/GenBank/DDBJ whole genome shotgun (WGS) entry which is preliminary data.</text>
</comment>
<accession>A0AA38SJ13</accession>
<sequence length="114" mass="12353">MGKRRKKQAIGTNGVVKEGKAATTDPYSWGVNVSDQDASSLGDGGELLGGANSTTMMKSQIPSFVVHKYDGFRNENRNNKIINKSEIIRLNLEIGLLGESKSDDLDLELRLGVS</sequence>
<protein>
    <submittedName>
        <fullName evidence="1">Uncharacterized protein</fullName>
    </submittedName>
</protein>
<gene>
    <name evidence="1" type="ORF">OSB04_029614</name>
</gene>
<dbReference type="Proteomes" id="UP001172457">
    <property type="component" value="Chromosome 8"/>
</dbReference>
<keyword evidence="2" id="KW-1185">Reference proteome</keyword>
<name>A0AA38SJ13_9ASTR</name>
<evidence type="ECO:0000313" key="1">
    <source>
        <dbReference type="EMBL" id="KAJ9536881.1"/>
    </source>
</evidence>
<dbReference type="AlphaFoldDB" id="A0AA38SJ13"/>
<proteinExistence type="predicted"/>
<organism evidence="1 2">
    <name type="scientific">Centaurea solstitialis</name>
    <name type="common">yellow star-thistle</name>
    <dbReference type="NCBI Taxonomy" id="347529"/>
    <lineage>
        <taxon>Eukaryota</taxon>
        <taxon>Viridiplantae</taxon>
        <taxon>Streptophyta</taxon>
        <taxon>Embryophyta</taxon>
        <taxon>Tracheophyta</taxon>
        <taxon>Spermatophyta</taxon>
        <taxon>Magnoliopsida</taxon>
        <taxon>eudicotyledons</taxon>
        <taxon>Gunneridae</taxon>
        <taxon>Pentapetalae</taxon>
        <taxon>asterids</taxon>
        <taxon>campanulids</taxon>
        <taxon>Asterales</taxon>
        <taxon>Asteraceae</taxon>
        <taxon>Carduoideae</taxon>
        <taxon>Cardueae</taxon>
        <taxon>Centaureinae</taxon>
        <taxon>Centaurea</taxon>
    </lineage>
</organism>
<evidence type="ECO:0000313" key="2">
    <source>
        <dbReference type="Proteomes" id="UP001172457"/>
    </source>
</evidence>
<dbReference type="EMBL" id="JARYMX010000008">
    <property type="protein sequence ID" value="KAJ9536881.1"/>
    <property type="molecule type" value="Genomic_DNA"/>
</dbReference>
<reference evidence="1" key="1">
    <citation type="submission" date="2023-03" db="EMBL/GenBank/DDBJ databases">
        <title>Chromosome-scale reference genome and RAD-based genetic map of yellow starthistle (Centaurea solstitialis) reveal putative structural variation and QTLs associated with invader traits.</title>
        <authorList>
            <person name="Reatini B."/>
            <person name="Cang F.A."/>
            <person name="Jiang Q."/>
            <person name="Mckibben M.T.W."/>
            <person name="Barker M.S."/>
            <person name="Rieseberg L.H."/>
            <person name="Dlugosch K.M."/>
        </authorList>
    </citation>
    <scope>NUCLEOTIDE SEQUENCE</scope>
    <source>
        <strain evidence="1">CAN-66</strain>
        <tissue evidence="1">Leaf</tissue>
    </source>
</reference>